<protein>
    <submittedName>
        <fullName evidence="1">Uncharacterized protein</fullName>
    </submittedName>
</protein>
<keyword evidence="2" id="KW-1185">Reference proteome</keyword>
<sequence length="483" mass="55335">MAISLEELPPELLTSISSYLNKSSNRAFRLSSKALCNAATRNLFSEVYVHRNGADSYEGWSNILAQPELAKHVRNVIYNTVQGDIDYEINNGEVSWDGIDEEQLTNFATFPNLYSADLNFHEQCTSPNNDTYAEWPETYEYRAKVLERFFDALSKKPDIWRLGITNLQNINPEDLVHSDTFTTVLGHLESLRLHILHEDDEASPESALWLPETHDFTDALPSIWLAPTSSNLTSLVLYSSTYIGFCPKLDLRTIHFPQLRMLALGNYTFTHDWQLDWITSHASTLQNLYLDDCPILYQIIIYSSKDAEGYFLDPKSPDYAQPDGQNVWSYKKRWHDYFDTFRVKLTHLREFRIGHGLGWNDPESDGRRRHVSEEYYDLAVGLTSERYIVFDEGIGPSQFTEYPSSLEGNVGGDRPLPGKKPRCGVDDLMALRKLLMKTGQYEPGKEKFSGCGRVFGLLYEDTARDEPEMLDVRDGVDIDDPKD</sequence>
<proteinExistence type="predicted"/>
<gene>
    <name evidence="1" type="ORF">LTS18_007576</name>
</gene>
<dbReference type="EMBL" id="JAWDJW010008251">
    <property type="protein sequence ID" value="KAK3060838.1"/>
    <property type="molecule type" value="Genomic_DNA"/>
</dbReference>
<reference evidence="1" key="1">
    <citation type="submission" date="2024-09" db="EMBL/GenBank/DDBJ databases">
        <title>Black Yeasts Isolated from many extreme environments.</title>
        <authorList>
            <person name="Coleine C."/>
            <person name="Stajich J.E."/>
            <person name="Selbmann L."/>
        </authorList>
    </citation>
    <scope>NUCLEOTIDE SEQUENCE</scope>
    <source>
        <strain evidence="1">CCFEE 5737</strain>
    </source>
</reference>
<accession>A0ACC3D2H8</accession>
<evidence type="ECO:0000313" key="1">
    <source>
        <dbReference type="EMBL" id="KAK3060838.1"/>
    </source>
</evidence>
<organism evidence="1 2">
    <name type="scientific">Coniosporium uncinatum</name>
    <dbReference type="NCBI Taxonomy" id="93489"/>
    <lineage>
        <taxon>Eukaryota</taxon>
        <taxon>Fungi</taxon>
        <taxon>Dikarya</taxon>
        <taxon>Ascomycota</taxon>
        <taxon>Pezizomycotina</taxon>
        <taxon>Dothideomycetes</taxon>
        <taxon>Dothideomycetes incertae sedis</taxon>
        <taxon>Coniosporium</taxon>
    </lineage>
</organism>
<comment type="caution">
    <text evidence="1">The sequence shown here is derived from an EMBL/GenBank/DDBJ whole genome shotgun (WGS) entry which is preliminary data.</text>
</comment>
<name>A0ACC3D2H8_9PEZI</name>
<dbReference type="Proteomes" id="UP001186974">
    <property type="component" value="Unassembled WGS sequence"/>
</dbReference>
<evidence type="ECO:0000313" key="2">
    <source>
        <dbReference type="Proteomes" id="UP001186974"/>
    </source>
</evidence>